<keyword evidence="2" id="KW-1185">Reference proteome</keyword>
<accession>A0ABY1QQA2</accession>
<protein>
    <submittedName>
        <fullName evidence="1">Uncharacterized protein</fullName>
    </submittedName>
</protein>
<gene>
    <name evidence="1" type="ORF">SAMN06265222_1235</name>
</gene>
<organism evidence="1 2">
    <name type="scientific">Neorhodopirellula lusitana</name>
    <dbReference type="NCBI Taxonomy" id="445327"/>
    <lineage>
        <taxon>Bacteria</taxon>
        <taxon>Pseudomonadati</taxon>
        <taxon>Planctomycetota</taxon>
        <taxon>Planctomycetia</taxon>
        <taxon>Pirellulales</taxon>
        <taxon>Pirellulaceae</taxon>
        <taxon>Neorhodopirellula</taxon>
    </lineage>
</organism>
<dbReference type="Proteomes" id="UP001158067">
    <property type="component" value="Unassembled WGS sequence"/>
</dbReference>
<name>A0ABY1QQA2_9BACT</name>
<evidence type="ECO:0000313" key="2">
    <source>
        <dbReference type="Proteomes" id="UP001158067"/>
    </source>
</evidence>
<proteinExistence type="predicted"/>
<comment type="caution">
    <text evidence="1">The sequence shown here is derived from an EMBL/GenBank/DDBJ whole genome shotgun (WGS) entry which is preliminary data.</text>
</comment>
<dbReference type="EMBL" id="FXUG01000023">
    <property type="protein sequence ID" value="SMP77349.1"/>
    <property type="molecule type" value="Genomic_DNA"/>
</dbReference>
<sequence>MHCVHRPRFEFESWRTISKLSTQPGNLWVIELRAMHMKDRVSTLVTCGRGCKHTIERLPGLNRHLFVLKLFRKPLNSLELWIVMRNLKKLRVSVNPLLRVVTKLHAAIDRCIVAGDGHRTSRCRDEVISHRYLRLNAHRAAVKVVNQLAAS</sequence>
<evidence type="ECO:0000313" key="1">
    <source>
        <dbReference type="EMBL" id="SMP77349.1"/>
    </source>
</evidence>
<reference evidence="1 2" key="1">
    <citation type="submission" date="2017-05" db="EMBL/GenBank/DDBJ databases">
        <authorList>
            <person name="Varghese N."/>
            <person name="Submissions S."/>
        </authorList>
    </citation>
    <scope>NUCLEOTIDE SEQUENCE [LARGE SCALE GENOMIC DNA]</scope>
    <source>
        <strain evidence="1 2">DSM 25457</strain>
    </source>
</reference>